<accession>A0A1I4UWW9</accession>
<gene>
    <name evidence="1" type="ORF">SAMN04488696_2922</name>
</gene>
<dbReference type="EMBL" id="FOUJ01000009">
    <property type="protein sequence ID" value="SFM93517.1"/>
    <property type="molecule type" value="Genomic_DNA"/>
</dbReference>
<sequence length="124" mass="13587">MLCSVSEVKTIVSPESVTDDDILAIITHTSAEISLETGASTESTEPALNIACVHLSAATVLERMKYTGELAKQVKLGSEQQSNDVDADIQMHREKATSYINRYKHRAFSIPYGRSGIRTVNSEE</sequence>
<reference evidence="2" key="1">
    <citation type="submission" date="2016-10" db="EMBL/GenBank/DDBJ databases">
        <authorList>
            <person name="Varghese N."/>
            <person name="Submissions S."/>
        </authorList>
    </citation>
    <scope>NUCLEOTIDE SEQUENCE [LARGE SCALE GENOMIC DNA]</scope>
    <source>
        <strain evidence="2">Mob M</strain>
    </source>
</reference>
<evidence type="ECO:0000313" key="1">
    <source>
        <dbReference type="EMBL" id="SFM93517.1"/>
    </source>
</evidence>
<protein>
    <submittedName>
        <fullName evidence="1">Uncharacterized protein</fullName>
    </submittedName>
</protein>
<dbReference type="AlphaFoldDB" id="A0A1I4UWW9"/>
<evidence type="ECO:0000313" key="2">
    <source>
        <dbReference type="Proteomes" id="UP000198535"/>
    </source>
</evidence>
<name>A0A1I4UWW9_9EURY</name>
<dbReference type="Proteomes" id="UP000198535">
    <property type="component" value="Unassembled WGS sequence"/>
</dbReference>
<proteinExistence type="predicted"/>
<organism evidence="1 2">
    <name type="scientific">Methanolobus profundi</name>
    <dbReference type="NCBI Taxonomy" id="487685"/>
    <lineage>
        <taxon>Archaea</taxon>
        <taxon>Methanobacteriati</taxon>
        <taxon>Methanobacteriota</taxon>
        <taxon>Stenosarchaea group</taxon>
        <taxon>Methanomicrobia</taxon>
        <taxon>Methanosarcinales</taxon>
        <taxon>Methanosarcinaceae</taxon>
        <taxon>Methanolobus</taxon>
    </lineage>
</organism>
<keyword evidence="2" id="KW-1185">Reference proteome</keyword>
<dbReference type="STRING" id="487685.SAMN04488696_2922"/>